<name>Q74F84_GEOSL</name>
<dbReference type="Proteomes" id="UP000000577">
    <property type="component" value="Chromosome"/>
</dbReference>
<dbReference type="KEGG" id="gsu:GSU0725"/>
<evidence type="ECO:0008006" key="3">
    <source>
        <dbReference type="Google" id="ProtNLM"/>
    </source>
</evidence>
<dbReference type="EMBL" id="AE017180">
    <property type="protein sequence ID" value="AAR34055.2"/>
    <property type="molecule type" value="Genomic_DNA"/>
</dbReference>
<dbReference type="AlphaFoldDB" id="Q74F84"/>
<sequence length="77" mass="8357">MKTNDLVPIHDAARELGTTHLRLLMLVKQGTLAGELCDGEWFLPRHAVEQFRAFGGDSRADLACRATCKAPSCGCKG</sequence>
<dbReference type="PATRIC" id="fig|243231.5.peg.723"/>
<dbReference type="EnsemblBacteria" id="AAR34055">
    <property type="protein sequence ID" value="AAR34055"/>
    <property type="gene ID" value="GSU0725"/>
</dbReference>
<dbReference type="OrthoDB" id="5398716at2"/>
<gene>
    <name evidence="1" type="ordered locus">GSU0725</name>
</gene>
<dbReference type="STRING" id="243231.GSU0725"/>
<proteinExistence type="predicted"/>
<reference evidence="1 2" key="2">
    <citation type="journal article" date="2012" name="BMC Genomics">
        <title>Comparative genomic analysis of Geobacter sulfurreducens KN400, a strain with enhanced capacity for extracellular electron transfer and electricity production.</title>
        <authorList>
            <person name="Butler J.E."/>
            <person name="Young N.D."/>
            <person name="Aklujkar M."/>
            <person name="Lovley D.R."/>
        </authorList>
    </citation>
    <scope>NUCLEOTIDE SEQUENCE [LARGE SCALE GENOMIC DNA]</scope>
    <source>
        <strain evidence="2">ATCC 51573 / DSM 12127 / PCA</strain>
    </source>
</reference>
<dbReference type="RefSeq" id="WP_010941387.1">
    <property type="nucleotide sequence ID" value="NC_002939.5"/>
</dbReference>
<dbReference type="InParanoid" id="Q74F84"/>
<reference evidence="1 2" key="1">
    <citation type="journal article" date="2003" name="Science">
        <title>Genome of Geobacter sulfurreducens: metal reduction in subsurface environments.</title>
        <authorList>
            <person name="Methe B.A."/>
            <person name="Nelson K.E."/>
            <person name="Eisen J.A."/>
            <person name="Paulsen I.T."/>
            <person name="Nelson W."/>
            <person name="Heidelberg J.F."/>
            <person name="Wu D."/>
            <person name="Wu M."/>
            <person name="Ward N."/>
            <person name="Beanan M.J."/>
            <person name="Dodson R.J."/>
            <person name="Madupu R."/>
            <person name="Brinkac L.M."/>
            <person name="Daugherty S.C."/>
            <person name="DeBoy R.T."/>
            <person name="Durkin A.S."/>
            <person name="Gwinn M."/>
            <person name="Kolonay J.F."/>
            <person name="Sullivan S.A."/>
            <person name="Haft D.H."/>
            <person name="Selengut J."/>
            <person name="Davidsen T.M."/>
            <person name="Zafar N."/>
            <person name="White O."/>
            <person name="Tran B."/>
            <person name="Romero C."/>
            <person name="Forberger H.A."/>
            <person name="Weidman J."/>
            <person name="Khouri H."/>
            <person name="Feldblyum T.V."/>
            <person name="Utterback T.R."/>
            <person name="Van Aken S.E."/>
            <person name="Lovley D.R."/>
            <person name="Fraser C.M."/>
        </authorList>
    </citation>
    <scope>NUCLEOTIDE SEQUENCE [LARGE SCALE GENOMIC DNA]</scope>
    <source>
        <strain evidence="2">ATCC 51573 / DSM 12127 / PCA</strain>
    </source>
</reference>
<organism evidence="1 2">
    <name type="scientific">Geobacter sulfurreducens (strain ATCC 51573 / DSM 12127 / PCA)</name>
    <dbReference type="NCBI Taxonomy" id="243231"/>
    <lineage>
        <taxon>Bacteria</taxon>
        <taxon>Pseudomonadati</taxon>
        <taxon>Thermodesulfobacteriota</taxon>
        <taxon>Desulfuromonadia</taxon>
        <taxon>Geobacterales</taxon>
        <taxon>Geobacteraceae</taxon>
        <taxon>Geobacter</taxon>
    </lineage>
</organism>
<protein>
    <recommendedName>
        <fullName evidence="3">Helix-turn-helix domain-containing protein</fullName>
    </recommendedName>
</protein>
<evidence type="ECO:0000313" key="1">
    <source>
        <dbReference type="EMBL" id="AAR34055.2"/>
    </source>
</evidence>
<evidence type="ECO:0000313" key="2">
    <source>
        <dbReference type="Proteomes" id="UP000000577"/>
    </source>
</evidence>
<accession>Q74F84</accession>
<keyword evidence="2" id="KW-1185">Reference proteome</keyword>
<dbReference type="HOGENOM" id="CLU_195934_0_0_7"/>